<evidence type="ECO:0000256" key="1">
    <source>
        <dbReference type="ARBA" id="ARBA00008761"/>
    </source>
</evidence>
<keyword evidence="2" id="KW-0815">Transposition</keyword>
<evidence type="ECO:0000313" key="11">
    <source>
        <dbReference type="EMBL" id="AUB35370.1"/>
    </source>
</evidence>
<dbReference type="KEGG" id="nfl:COO91_01248"/>
<proteinExistence type="inferred from homology"/>
<dbReference type="Pfam" id="PF12323">
    <property type="entry name" value="HTH_OrfB_IS605"/>
    <property type="match status" value="1"/>
</dbReference>
<keyword evidence="3" id="KW-0479">Metal-binding</keyword>
<evidence type="ECO:0000256" key="3">
    <source>
        <dbReference type="ARBA" id="ARBA00022723"/>
    </source>
</evidence>
<reference evidence="11 12" key="1">
    <citation type="submission" date="2017-11" db="EMBL/GenBank/DDBJ databases">
        <title>Complete genome of a free-living desiccation-tolerant cyanobacterium and its photosynthetic adaptation to extreme terrestrial habitat.</title>
        <authorList>
            <person name="Shang J."/>
        </authorList>
    </citation>
    <scope>NUCLEOTIDE SEQUENCE [LARGE SCALE GENOMIC DNA]</scope>
    <source>
        <strain evidence="11 12">CCNUN1</strain>
    </source>
</reference>
<dbReference type="GO" id="GO:0032196">
    <property type="term" value="P:transposition"/>
    <property type="evidence" value="ECO:0007669"/>
    <property type="project" value="UniProtKB-KW"/>
</dbReference>
<evidence type="ECO:0000259" key="8">
    <source>
        <dbReference type="Pfam" id="PF01385"/>
    </source>
</evidence>
<dbReference type="GO" id="GO:0046872">
    <property type="term" value="F:metal ion binding"/>
    <property type="evidence" value="ECO:0007669"/>
    <property type="project" value="UniProtKB-KW"/>
</dbReference>
<feature type="domain" description="Probable transposase IS891/IS1136/IS1341" evidence="8">
    <location>
        <begin position="175"/>
        <end position="284"/>
    </location>
</feature>
<feature type="domain" description="Transposase putative helix-turn-helix" evidence="10">
    <location>
        <begin position="1"/>
        <end position="48"/>
    </location>
</feature>
<sequence>MSITRRITFRLYPSPSQAKTLSCWRRLHKDLYNAAIANRKNQYKHFKKSVDYYEQQNCLPEFKEVWYEYKQLGSHALQATLKRVDMAFQRFFKGLGGYPKFKSIRHYSGWTYPCIAGWKAISRGKNGHLELSNLGKIQMRGTARTWGKPTTCTIVNRQGIWYASITVQCNPVRGTGAGAVGLDFGCLTAVAMSDGNIVENPRYLATTQAKIRNASKSKRRKTKPDFKQKIIASKGWKKANKRINKLQRKASNQRSNWIHQVATEIVSCNSLVATEKLNIKTMTRKAKKGSKRKSQKTGLNRSILDVGMGMLRSAIEYKLSEAGGIFVEVPTVKIKPSQTCPKCGSQKKKELSERIHNCPCGFTCDRDVAAAMVMLNWAMGTGTDLIKRGSDSSTSTHCGGFKQLSDMKRQKPRPSS</sequence>
<dbReference type="Pfam" id="PF07282">
    <property type="entry name" value="Cas12f1-like_TNB"/>
    <property type="match status" value="1"/>
</dbReference>
<keyword evidence="6" id="KW-0233">DNA recombination</keyword>
<dbReference type="Pfam" id="PF01385">
    <property type="entry name" value="OrfB_IS605"/>
    <property type="match status" value="1"/>
</dbReference>
<dbReference type="AlphaFoldDB" id="A0A2K8SJ53"/>
<evidence type="ECO:0000256" key="4">
    <source>
        <dbReference type="ARBA" id="ARBA00022833"/>
    </source>
</evidence>
<dbReference type="OrthoDB" id="439709at2"/>
<keyword evidence="4" id="KW-0862">Zinc</keyword>
<dbReference type="GO" id="GO:0003677">
    <property type="term" value="F:DNA binding"/>
    <property type="evidence" value="ECO:0007669"/>
    <property type="project" value="UniProtKB-KW"/>
</dbReference>
<keyword evidence="12" id="KW-1185">Reference proteome</keyword>
<name>A0A2K8SJ53_9NOSO</name>
<organism evidence="11 12">
    <name type="scientific">Nostoc flagelliforme CCNUN1</name>
    <dbReference type="NCBI Taxonomy" id="2038116"/>
    <lineage>
        <taxon>Bacteria</taxon>
        <taxon>Bacillati</taxon>
        <taxon>Cyanobacteriota</taxon>
        <taxon>Cyanophyceae</taxon>
        <taxon>Nostocales</taxon>
        <taxon>Nostocaceae</taxon>
        <taxon>Nostoc</taxon>
    </lineage>
</organism>
<dbReference type="RefSeq" id="WP_100897616.1">
    <property type="nucleotide sequence ID" value="NZ_CAWNNC010000001.1"/>
</dbReference>
<evidence type="ECO:0000313" key="12">
    <source>
        <dbReference type="Proteomes" id="UP000232003"/>
    </source>
</evidence>
<dbReference type="Proteomes" id="UP000232003">
    <property type="component" value="Chromosome"/>
</dbReference>
<dbReference type="InterPro" id="IPR021027">
    <property type="entry name" value="Transposase_put_HTH"/>
</dbReference>
<comment type="similarity">
    <text evidence="1">In the C-terminal section; belongs to the transposase 35 family.</text>
</comment>
<dbReference type="EMBL" id="CP024785">
    <property type="protein sequence ID" value="AUB35370.1"/>
    <property type="molecule type" value="Genomic_DNA"/>
</dbReference>
<gene>
    <name evidence="11" type="ORF">COO91_01248</name>
</gene>
<dbReference type="InterPro" id="IPR001959">
    <property type="entry name" value="Transposase"/>
</dbReference>
<evidence type="ECO:0000256" key="7">
    <source>
        <dbReference type="SAM" id="MobiDB-lite"/>
    </source>
</evidence>
<evidence type="ECO:0000256" key="2">
    <source>
        <dbReference type="ARBA" id="ARBA00022578"/>
    </source>
</evidence>
<evidence type="ECO:0000259" key="10">
    <source>
        <dbReference type="Pfam" id="PF12323"/>
    </source>
</evidence>
<dbReference type="InterPro" id="IPR010095">
    <property type="entry name" value="Cas12f1-like_TNB"/>
</dbReference>
<evidence type="ECO:0000256" key="5">
    <source>
        <dbReference type="ARBA" id="ARBA00023125"/>
    </source>
</evidence>
<protein>
    <submittedName>
        <fullName evidence="11">Putative transposase</fullName>
    </submittedName>
</protein>
<feature type="domain" description="Cas12f1-like TNB" evidence="9">
    <location>
        <begin position="309"/>
        <end position="373"/>
    </location>
</feature>
<accession>A0A2K8SJ53</accession>
<evidence type="ECO:0000256" key="6">
    <source>
        <dbReference type="ARBA" id="ARBA00023172"/>
    </source>
</evidence>
<keyword evidence="5" id="KW-0238">DNA-binding</keyword>
<dbReference type="NCBIfam" id="NF040570">
    <property type="entry name" value="guided_TnpB"/>
    <property type="match status" value="1"/>
</dbReference>
<feature type="region of interest" description="Disordered" evidence="7">
    <location>
        <begin position="388"/>
        <end position="416"/>
    </location>
</feature>
<dbReference type="GO" id="GO:0006310">
    <property type="term" value="P:DNA recombination"/>
    <property type="evidence" value="ECO:0007669"/>
    <property type="project" value="UniProtKB-KW"/>
</dbReference>
<evidence type="ECO:0000259" key="9">
    <source>
        <dbReference type="Pfam" id="PF07282"/>
    </source>
</evidence>